<feature type="region of interest" description="Disordered" evidence="1">
    <location>
        <begin position="1"/>
        <end position="35"/>
    </location>
</feature>
<dbReference type="EMBL" id="WMLF01000019">
    <property type="protein sequence ID" value="MBB1242435.1"/>
    <property type="molecule type" value="Genomic_DNA"/>
</dbReference>
<proteinExistence type="predicted"/>
<sequence>MADSVNTRPATAHVGRDRPAPPGRDRGGARRLPALRAGRATALTLALGTALASATVPGTAHATDADKRPAAYEAASSAKPVTGTASSADAPRLDTPGWYRDTIGRGEEKYYAVELDDSSTAYLAALAHPEPGTKVGGFGDGLRMELSTTDGRNCRSNGDAAFRGDGAAYPVGDHAARRIGGDDTNCQKAGPYLFKVTRKDEPTSDPADWPLEIRYLLEPGLKGKTPAAPADTGEDTEPPPPPGGEARKVDGGTGIGNAPAVGDGVWRDSLLPGETRFYRVPVDWGQQLFASVELPNAPRADDSDTSGSRFVSRALGANLFNPAGADLVAGNFTSYNGNQTAATLSTPLVAYGNRYEGGNVRDAGVAGWYTVAVTLDPALKRHFPASADITLRVRLAGEPQPAPAYDGDAAAGGFGVTDRDREAAEKGLTPAEAEATERGGARALLGWAAIGTGAALALGLLLWHLLARRRATTPP</sequence>
<evidence type="ECO:0000256" key="2">
    <source>
        <dbReference type="SAM" id="Phobius"/>
    </source>
</evidence>
<evidence type="ECO:0000313" key="4">
    <source>
        <dbReference type="Proteomes" id="UP000766698"/>
    </source>
</evidence>
<feature type="region of interest" description="Disordered" evidence="1">
    <location>
        <begin position="220"/>
        <end position="265"/>
    </location>
</feature>
<dbReference type="RefSeq" id="WP_182853862.1">
    <property type="nucleotide sequence ID" value="NZ_WMLF01000019.1"/>
</dbReference>
<evidence type="ECO:0008006" key="5">
    <source>
        <dbReference type="Google" id="ProtNLM"/>
    </source>
</evidence>
<evidence type="ECO:0000256" key="1">
    <source>
        <dbReference type="SAM" id="MobiDB-lite"/>
    </source>
</evidence>
<name>A0ABR6EAS1_9ACTN</name>
<reference evidence="4" key="1">
    <citation type="journal article" date="2020" name="Syst. Appl. Microbiol.">
        <title>Streptomyces alkaliterrae sp. nov., isolated from an alkaline soil, and emended descriptions of Streptomyces alkaliphilus, Streptomyces calidiresistens and Streptomyces durbertensis.</title>
        <authorList>
            <person name="Swiecimska M."/>
            <person name="Golinska P."/>
            <person name="Nouioui I."/>
            <person name="Wypij M."/>
            <person name="Rai M."/>
            <person name="Sangal V."/>
            <person name="Goodfellow M."/>
        </authorList>
    </citation>
    <scope>NUCLEOTIDE SEQUENCE [LARGE SCALE GENOMIC DNA]</scope>
    <source>
        <strain evidence="4">DSM 104538</strain>
    </source>
</reference>
<comment type="caution">
    <text evidence="3">The sequence shown here is derived from an EMBL/GenBank/DDBJ whole genome shotgun (WGS) entry which is preliminary data.</text>
</comment>
<feature type="region of interest" description="Disordered" evidence="1">
    <location>
        <begin position="54"/>
        <end position="100"/>
    </location>
</feature>
<keyword evidence="2" id="KW-1133">Transmembrane helix</keyword>
<organism evidence="3 4">
    <name type="scientific">Streptomyces durbertensis</name>
    <dbReference type="NCBI Taxonomy" id="2448886"/>
    <lineage>
        <taxon>Bacteria</taxon>
        <taxon>Bacillati</taxon>
        <taxon>Actinomycetota</taxon>
        <taxon>Actinomycetes</taxon>
        <taxon>Kitasatosporales</taxon>
        <taxon>Streptomycetaceae</taxon>
        <taxon>Streptomyces</taxon>
    </lineage>
</organism>
<feature type="transmembrane region" description="Helical" evidence="2">
    <location>
        <begin position="444"/>
        <end position="466"/>
    </location>
</feature>
<evidence type="ECO:0000313" key="3">
    <source>
        <dbReference type="EMBL" id="MBB1242435.1"/>
    </source>
</evidence>
<accession>A0ABR6EAS1</accession>
<feature type="non-terminal residue" evidence="3">
    <location>
        <position position="475"/>
    </location>
</feature>
<dbReference type="Proteomes" id="UP000766698">
    <property type="component" value="Unassembled WGS sequence"/>
</dbReference>
<keyword evidence="4" id="KW-1185">Reference proteome</keyword>
<gene>
    <name evidence="3" type="ORF">GL263_02425</name>
</gene>
<protein>
    <recommendedName>
        <fullName evidence="5">Secreted protein</fullName>
    </recommendedName>
</protein>
<keyword evidence="2" id="KW-0472">Membrane</keyword>
<keyword evidence="2" id="KW-0812">Transmembrane</keyword>
<feature type="compositionally biased region" description="Basic and acidic residues" evidence="1">
    <location>
        <begin position="14"/>
        <end position="28"/>
    </location>
</feature>